<name>A0ABT8L9C8_9BACT</name>
<dbReference type="EMBL" id="JAUJEB010000004">
    <property type="protein sequence ID" value="MDN5214374.1"/>
    <property type="molecule type" value="Genomic_DNA"/>
</dbReference>
<evidence type="ECO:0000313" key="2">
    <source>
        <dbReference type="Proteomes" id="UP001172083"/>
    </source>
</evidence>
<gene>
    <name evidence="1" type="ORF">QQ020_20005</name>
</gene>
<organism evidence="1 2">
    <name type="scientific">Agaribacillus aureus</name>
    <dbReference type="NCBI Taxonomy" id="3051825"/>
    <lineage>
        <taxon>Bacteria</taxon>
        <taxon>Pseudomonadati</taxon>
        <taxon>Bacteroidota</taxon>
        <taxon>Cytophagia</taxon>
        <taxon>Cytophagales</taxon>
        <taxon>Splendidivirgaceae</taxon>
        <taxon>Agaribacillus</taxon>
    </lineage>
</organism>
<evidence type="ECO:0000313" key="1">
    <source>
        <dbReference type="EMBL" id="MDN5214374.1"/>
    </source>
</evidence>
<accession>A0ABT8L9C8</accession>
<protein>
    <submittedName>
        <fullName evidence="1">Uncharacterized protein</fullName>
    </submittedName>
</protein>
<dbReference type="RefSeq" id="WP_346759708.1">
    <property type="nucleotide sequence ID" value="NZ_JAUJEB010000004.1"/>
</dbReference>
<comment type="caution">
    <text evidence="1">The sequence shown here is derived from an EMBL/GenBank/DDBJ whole genome shotgun (WGS) entry which is preliminary data.</text>
</comment>
<keyword evidence="2" id="KW-1185">Reference proteome</keyword>
<reference evidence="1" key="1">
    <citation type="submission" date="2023-06" db="EMBL/GenBank/DDBJ databases">
        <title>Genomic of Agaribacillus aureum.</title>
        <authorList>
            <person name="Wang G."/>
        </authorList>
    </citation>
    <scope>NUCLEOTIDE SEQUENCE</scope>
    <source>
        <strain evidence="1">BMA12</strain>
    </source>
</reference>
<proteinExistence type="predicted"/>
<sequence length="152" mass="17746">MAFSFNPFKKKKKPATQCSICKSRMEYEEGSILTSSQIITSNAFWDKLMVEPETLSYTKAHFESQDAMATKMRGMIFNKYSEKDQAWIVCDSCIGMFNVEKKQVREHARKWWETNKTFRPPSCGKASEQMDDQEYQTVKTYAVMQAGERFLK</sequence>
<dbReference type="Proteomes" id="UP001172083">
    <property type="component" value="Unassembled WGS sequence"/>
</dbReference>